<evidence type="ECO:0000313" key="2">
    <source>
        <dbReference type="EMBL" id="KAH7976531.1"/>
    </source>
</evidence>
<proteinExistence type="predicted"/>
<evidence type="ECO:0000256" key="1">
    <source>
        <dbReference type="SAM" id="MobiDB-lite"/>
    </source>
</evidence>
<name>A0A9D4QE01_RHISA</name>
<accession>A0A9D4QE01</accession>
<reference evidence="2" key="1">
    <citation type="journal article" date="2020" name="Cell">
        <title>Large-Scale Comparative Analyses of Tick Genomes Elucidate Their Genetic Diversity and Vector Capacities.</title>
        <authorList>
            <consortium name="Tick Genome and Microbiome Consortium (TIGMIC)"/>
            <person name="Jia N."/>
            <person name="Wang J."/>
            <person name="Shi W."/>
            <person name="Du L."/>
            <person name="Sun Y."/>
            <person name="Zhan W."/>
            <person name="Jiang J.F."/>
            <person name="Wang Q."/>
            <person name="Zhang B."/>
            <person name="Ji P."/>
            <person name="Bell-Sakyi L."/>
            <person name="Cui X.M."/>
            <person name="Yuan T.T."/>
            <person name="Jiang B.G."/>
            <person name="Yang W.F."/>
            <person name="Lam T.T."/>
            <person name="Chang Q.C."/>
            <person name="Ding S.J."/>
            <person name="Wang X.J."/>
            <person name="Zhu J.G."/>
            <person name="Ruan X.D."/>
            <person name="Zhao L."/>
            <person name="Wei J.T."/>
            <person name="Ye R.Z."/>
            <person name="Que T.C."/>
            <person name="Du C.H."/>
            <person name="Zhou Y.H."/>
            <person name="Cheng J.X."/>
            <person name="Dai P.F."/>
            <person name="Guo W.B."/>
            <person name="Han X.H."/>
            <person name="Huang E.J."/>
            <person name="Li L.F."/>
            <person name="Wei W."/>
            <person name="Gao Y.C."/>
            <person name="Liu J.Z."/>
            <person name="Shao H.Z."/>
            <person name="Wang X."/>
            <person name="Wang C.C."/>
            <person name="Yang T.C."/>
            <person name="Huo Q.B."/>
            <person name="Li W."/>
            <person name="Chen H.Y."/>
            <person name="Chen S.E."/>
            <person name="Zhou L.G."/>
            <person name="Ni X.B."/>
            <person name="Tian J.H."/>
            <person name="Sheng Y."/>
            <person name="Liu T."/>
            <person name="Pan Y.S."/>
            <person name="Xia L.Y."/>
            <person name="Li J."/>
            <person name="Zhao F."/>
            <person name="Cao W.C."/>
        </authorList>
    </citation>
    <scope>NUCLEOTIDE SEQUENCE</scope>
    <source>
        <strain evidence="2">Rsan-2018</strain>
    </source>
</reference>
<gene>
    <name evidence="2" type="ORF">HPB52_015824</name>
</gene>
<comment type="caution">
    <text evidence="2">The sequence shown here is derived from an EMBL/GenBank/DDBJ whole genome shotgun (WGS) entry which is preliminary data.</text>
</comment>
<reference evidence="2" key="2">
    <citation type="submission" date="2021-09" db="EMBL/GenBank/DDBJ databases">
        <authorList>
            <person name="Jia N."/>
            <person name="Wang J."/>
            <person name="Shi W."/>
            <person name="Du L."/>
            <person name="Sun Y."/>
            <person name="Zhan W."/>
            <person name="Jiang J."/>
            <person name="Wang Q."/>
            <person name="Zhang B."/>
            <person name="Ji P."/>
            <person name="Sakyi L.B."/>
            <person name="Cui X."/>
            <person name="Yuan T."/>
            <person name="Jiang B."/>
            <person name="Yang W."/>
            <person name="Lam T.T.-Y."/>
            <person name="Chang Q."/>
            <person name="Ding S."/>
            <person name="Wang X."/>
            <person name="Zhu J."/>
            <person name="Ruan X."/>
            <person name="Zhao L."/>
            <person name="Wei J."/>
            <person name="Que T."/>
            <person name="Du C."/>
            <person name="Cheng J."/>
            <person name="Dai P."/>
            <person name="Han X."/>
            <person name="Huang E."/>
            <person name="Gao Y."/>
            <person name="Liu J."/>
            <person name="Shao H."/>
            <person name="Ye R."/>
            <person name="Li L."/>
            <person name="Wei W."/>
            <person name="Wang X."/>
            <person name="Wang C."/>
            <person name="Huo Q."/>
            <person name="Li W."/>
            <person name="Guo W."/>
            <person name="Chen H."/>
            <person name="Chen S."/>
            <person name="Zhou L."/>
            <person name="Zhou L."/>
            <person name="Ni X."/>
            <person name="Tian J."/>
            <person name="Zhou Y."/>
            <person name="Sheng Y."/>
            <person name="Liu T."/>
            <person name="Pan Y."/>
            <person name="Xia L."/>
            <person name="Li J."/>
            <person name="Zhao F."/>
            <person name="Cao W."/>
        </authorList>
    </citation>
    <scope>NUCLEOTIDE SEQUENCE</scope>
    <source>
        <strain evidence="2">Rsan-2018</strain>
        <tissue evidence="2">Larvae</tissue>
    </source>
</reference>
<feature type="compositionally biased region" description="Polar residues" evidence="1">
    <location>
        <begin position="165"/>
        <end position="183"/>
    </location>
</feature>
<dbReference type="EMBL" id="JABSTV010001246">
    <property type="protein sequence ID" value="KAH7976531.1"/>
    <property type="molecule type" value="Genomic_DNA"/>
</dbReference>
<evidence type="ECO:0008006" key="4">
    <source>
        <dbReference type="Google" id="ProtNLM"/>
    </source>
</evidence>
<sequence length="183" mass="20398">MVSEIVRSGRLAAAHKFDVDEKYVRCWCTQMHDLAEATRTRKALRGTKCKLPKLGEDLFAGHLTDREKARLAYCRMDSAVIPGGLTGVLHLCINRPFNAEFQRCYTETPTGRLKRASLQQVCIWIMGAWRSFSVDTIAKSFQVTGLSNAMDGTTEDQLWERADEVSSSDSGESAVELNSSDSD</sequence>
<keyword evidence="3" id="KW-1185">Reference proteome</keyword>
<protein>
    <recommendedName>
        <fullName evidence="4">DDE-1 domain-containing protein</fullName>
    </recommendedName>
</protein>
<dbReference type="Proteomes" id="UP000821837">
    <property type="component" value="Chromosome 10"/>
</dbReference>
<organism evidence="2 3">
    <name type="scientific">Rhipicephalus sanguineus</name>
    <name type="common">Brown dog tick</name>
    <name type="synonym">Ixodes sanguineus</name>
    <dbReference type="NCBI Taxonomy" id="34632"/>
    <lineage>
        <taxon>Eukaryota</taxon>
        <taxon>Metazoa</taxon>
        <taxon>Ecdysozoa</taxon>
        <taxon>Arthropoda</taxon>
        <taxon>Chelicerata</taxon>
        <taxon>Arachnida</taxon>
        <taxon>Acari</taxon>
        <taxon>Parasitiformes</taxon>
        <taxon>Ixodida</taxon>
        <taxon>Ixodoidea</taxon>
        <taxon>Ixodidae</taxon>
        <taxon>Rhipicephalinae</taxon>
        <taxon>Rhipicephalus</taxon>
        <taxon>Rhipicephalus</taxon>
    </lineage>
</organism>
<dbReference type="AlphaFoldDB" id="A0A9D4QE01"/>
<evidence type="ECO:0000313" key="3">
    <source>
        <dbReference type="Proteomes" id="UP000821837"/>
    </source>
</evidence>
<feature type="region of interest" description="Disordered" evidence="1">
    <location>
        <begin position="161"/>
        <end position="183"/>
    </location>
</feature>